<comment type="similarity">
    <text evidence="1">Belongs to the phosducin family.</text>
</comment>
<dbReference type="Pfam" id="PF02114">
    <property type="entry name" value="Phosducin"/>
    <property type="match status" value="1"/>
</dbReference>
<dbReference type="EMBL" id="OU892282">
    <property type="protein sequence ID" value="CAG9770990.1"/>
    <property type="molecule type" value="Genomic_DNA"/>
</dbReference>
<name>A0A9N9MZV2_9CUCU</name>
<reference evidence="4" key="1">
    <citation type="submission" date="2022-01" db="EMBL/GenBank/DDBJ databases">
        <authorList>
            <person name="King R."/>
        </authorList>
    </citation>
    <scope>NUCLEOTIDE SEQUENCE</scope>
</reference>
<proteinExistence type="inferred from homology"/>
<organism evidence="4 5">
    <name type="scientific">Ceutorhynchus assimilis</name>
    <name type="common">cabbage seed weevil</name>
    <dbReference type="NCBI Taxonomy" id="467358"/>
    <lineage>
        <taxon>Eukaryota</taxon>
        <taxon>Metazoa</taxon>
        <taxon>Ecdysozoa</taxon>
        <taxon>Arthropoda</taxon>
        <taxon>Hexapoda</taxon>
        <taxon>Insecta</taxon>
        <taxon>Pterygota</taxon>
        <taxon>Neoptera</taxon>
        <taxon>Endopterygota</taxon>
        <taxon>Coleoptera</taxon>
        <taxon>Polyphaga</taxon>
        <taxon>Cucujiformia</taxon>
        <taxon>Curculionidae</taxon>
        <taxon>Ceutorhynchinae</taxon>
        <taxon>Ceutorhynchus</taxon>
    </lineage>
</organism>
<feature type="compositionally biased region" description="Acidic residues" evidence="2">
    <location>
        <begin position="66"/>
        <end position="75"/>
    </location>
</feature>
<sequence length="244" mass="28044">MTKKFPYLNNKHKMQNPNEDTEWNDILRAKGIIPQKEKEITEDSIISMLEDTIEKKTQVGNRQESSEDDDDLDSLDSEDEAVLLQYRKNRIAEMKALSERSKFGYVGEISAPEYVNEVNKAGEGIWVVLHLYKQGIPLCALINEHLRNLAPKFPTVKFLKSISTTCIPNYPDRNLPTIFIYFEGNLKKQIVGPLEFRGPNLTKDELEYLLGQSGAIETQIKEDPRPKIKDKLMQDLAESNDWTL</sequence>
<dbReference type="AlphaFoldDB" id="A0A9N9MZV2"/>
<evidence type="ECO:0000313" key="4">
    <source>
        <dbReference type="EMBL" id="CAG9770990.1"/>
    </source>
</evidence>
<feature type="region of interest" description="Disordered" evidence="2">
    <location>
        <begin position="1"/>
        <end position="21"/>
    </location>
</feature>
<dbReference type="Gene3D" id="3.40.30.10">
    <property type="entry name" value="Glutaredoxin"/>
    <property type="match status" value="1"/>
</dbReference>
<evidence type="ECO:0000313" key="5">
    <source>
        <dbReference type="Proteomes" id="UP001152799"/>
    </source>
</evidence>
<dbReference type="InterPro" id="IPR051498">
    <property type="entry name" value="Phosducin-like_chap/apop_reg"/>
</dbReference>
<feature type="domain" description="Phosducin" evidence="3">
    <location>
        <begin position="71"/>
        <end position="209"/>
    </location>
</feature>
<dbReference type="PANTHER" id="PTHR45809">
    <property type="entry name" value="VIRAL IAP-ASSOCIATED FACTOR HOMOLOG"/>
    <property type="match status" value="1"/>
</dbReference>
<dbReference type="GO" id="GO:0006457">
    <property type="term" value="P:protein folding"/>
    <property type="evidence" value="ECO:0007669"/>
    <property type="project" value="TreeGrafter"/>
</dbReference>
<dbReference type="Proteomes" id="UP001152799">
    <property type="component" value="Chromosome 6"/>
</dbReference>
<evidence type="ECO:0000256" key="1">
    <source>
        <dbReference type="ARBA" id="ARBA00009686"/>
    </source>
</evidence>
<gene>
    <name evidence="4" type="ORF">CEUTPL_LOCUS11432</name>
</gene>
<dbReference type="SUPFAM" id="SSF52833">
    <property type="entry name" value="Thioredoxin-like"/>
    <property type="match status" value="1"/>
</dbReference>
<dbReference type="InterPro" id="IPR036249">
    <property type="entry name" value="Thioredoxin-like_sf"/>
</dbReference>
<dbReference type="CDD" id="cd02988">
    <property type="entry name" value="Phd_like_VIAF"/>
    <property type="match status" value="1"/>
</dbReference>
<feature type="region of interest" description="Disordered" evidence="2">
    <location>
        <begin position="56"/>
        <end position="75"/>
    </location>
</feature>
<protein>
    <recommendedName>
        <fullName evidence="3">Phosducin domain-containing protein</fullName>
    </recommendedName>
</protein>
<evidence type="ECO:0000256" key="2">
    <source>
        <dbReference type="SAM" id="MobiDB-lite"/>
    </source>
</evidence>
<dbReference type="OrthoDB" id="45518at2759"/>
<accession>A0A9N9MZV2</accession>
<keyword evidence="5" id="KW-1185">Reference proteome</keyword>
<evidence type="ECO:0000259" key="3">
    <source>
        <dbReference type="Pfam" id="PF02114"/>
    </source>
</evidence>
<dbReference type="InterPro" id="IPR024253">
    <property type="entry name" value="Phosducin_thioredoxin-like_dom"/>
</dbReference>
<dbReference type="PANTHER" id="PTHR45809:SF3">
    <property type="entry name" value="VIRAL IAP-ASSOCIATED FACTOR HOMOLOG"/>
    <property type="match status" value="1"/>
</dbReference>
<dbReference type="GO" id="GO:0005737">
    <property type="term" value="C:cytoplasm"/>
    <property type="evidence" value="ECO:0007669"/>
    <property type="project" value="TreeGrafter"/>
</dbReference>